<feature type="domain" description="UmuC" evidence="3">
    <location>
        <begin position="29"/>
        <end position="151"/>
    </location>
</feature>
<accession>A0A444M9L4</accession>
<dbReference type="CDD" id="cd03468">
    <property type="entry name" value="PolY_like"/>
    <property type="match status" value="1"/>
</dbReference>
<dbReference type="Gene3D" id="3.40.1170.60">
    <property type="match status" value="1"/>
</dbReference>
<evidence type="ECO:0000313" key="4">
    <source>
        <dbReference type="EMBL" id="RWY39618.1"/>
    </source>
</evidence>
<dbReference type="InterPro" id="IPR043502">
    <property type="entry name" value="DNA/RNA_pol_sf"/>
</dbReference>
<dbReference type="PANTHER" id="PTHR35369">
    <property type="entry name" value="BLR3025 PROTEIN-RELATED"/>
    <property type="match status" value="1"/>
</dbReference>
<protein>
    <submittedName>
        <fullName evidence="4">DNA polymerase Y family protein</fullName>
    </submittedName>
</protein>
<comment type="similarity">
    <text evidence="1">Belongs to the DNA polymerase type-Y family.</text>
</comment>
<dbReference type="Proteomes" id="UP000287168">
    <property type="component" value="Unassembled WGS sequence"/>
</dbReference>
<evidence type="ECO:0000259" key="3">
    <source>
        <dbReference type="Pfam" id="PF00817"/>
    </source>
</evidence>
<dbReference type="PANTHER" id="PTHR35369:SF2">
    <property type="entry name" value="BLR3025 PROTEIN"/>
    <property type="match status" value="1"/>
</dbReference>
<evidence type="ECO:0000256" key="2">
    <source>
        <dbReference type="ARBA" id="ARBA00022763"/>
    </source>
</evidence>
<sequence>MARRLLVIWLTRLSSDLWLRRHPVAGPFAVIARQGNSDRIFCLNAEAAGLGLARGMALADARAIWPDLITTPADSSRDAAGLEALRRLTMRYAPQVGLDGANGLVADITGVSHLFGGESELRTDLHANFTRVGFALESAIAPTKGAAWALSRHGGGIIPEGAMTAALSPLPVSALRLDSETTDALARLGLLRIADLIALPRAPLAKRFGPDLLRRLDQALGQLPEAVAAPVEAPTFSARLSLPEPIGLVSDVMAGLDRLLLVVCNKLAQAQMGARRMRFELNRVDRRVIRLEIGLARPMRDALRISALFARQVEGVDSGFGIDRLRLEAYVAEPLAPEQIGNREAQARDALADLISRLGNRLGFEHILRAHPQDSPLPENSFRLIPAVRQDASHWPAQSHLRRPVTIFPPEPLQQVSGHPPARFFWRGVQLTTLRAHGPERITPDWWNTPPSWSMGLRDYWRIETSEGPRLWVFHTPQAPAWAVQGEFL</sequence>
<name>A0A444M9L4_9RHOB</name>
<reference evidence="4 5" key="1">
    <citation type="journal article" date="2015" name="Int. J. Syst. Evol. Microbiol.">
        <title>Gemmobacter intermedius sp. nov., isolated from a white stork (Ciconia ciconia).</title>
        <authorList>
            <person name="Kampfer P."/>
            <person name="Jerzak L."/>
            <person name="Wilharm G."/>
            <person name="Golke J."/>
            <person name="Busse H.J."/>
            <person name="Glaeser S.P."/>
        </authorList>
    </citation>
    <scope>NUCLEOTIDE SEQUENCE [LARGE SCALE GENOMIC DNA]</scope>
    <source>
        <strain evidence="4 5">119/4</strain>
    </source>
</reference>
<evidence type="ECO:0000256" key="1">
    <source>
        <dbReference type="ARBA" id="ARBA00010945"/>
    </source>
</evidence>
<gene>
    <name evidence="4" type="ORF">EP867_13360</name>
</gene>
<comment type="caution">
    <text evidence="4">The sequence shown here is derived from an EMBL/GenBank/DDBJ whole genome shotgun (WGS) entry which is preliminary data.</text>
</comment>
<dbReference type="OrthoDB" id="9788640at2"/>
<dbReference type="AlphaFoldDB" id="A0A444M9L4"/>
<organism evidence="4 5">
    <name type="scientific">Falsigemmobacter intermedius</name>
    <dbReference type="NCBI Taxonomy" id="1553448"/>
    <lineage>
        <taxon>Bacteria</taxon>
        <taxon>Pseudomonadati</taxon>
        <taxon>Pseudomonadota</taxon>
        <taxon>Alphaproteobacteria</taxon>
        <taxon>Rhodobacterales</taxon>
        <taxon>Paracoccaceae</taxon>
        <taxon>Falsigemmobacter</taxon>
    </lineage>
</organism>
<evidence type="ECO:0000313" key="5">
    <source>
        <dbReference type="Proteomes" id="UP000287168"/>
    </source>
</evidence>
<keyword evidence="5" id="KW-1185">Reference proteome</keyword>
<dbReference type="InterPro" id="IPR050356">
    <property type="entry name" value="SulA_CellDiv_inhibitor"/>
</dbReference>
<dbReference type="Gene3D" id="3.30.70.270">
    <property type="match status" value="1"/>
</dbReference>
<keyword evidence="2" id="KW-0227">DNA damage</keyword>
<proteinExistence type="inferred from homology"/>
<dbReference type="EMBL" id="SBLC01000020">
    <property type="protein sequence ID" value="RWY39618.1"/>
    <property type="molecule type" value="Genomic_DNA"/>
</dbReference>
<dbReference type="Pfam" id="PF00817">
    <property type="entry name" value="IMS"/>
    <property type="match status" value="1"/>
</dbReference>
<dbReference type="InterPro" id="IPR043128">
    <property type="entry name" value="Rev_trsase/Diguanyl_cyclase"/>
</dbReference>
<dbReference type="GO" id="GO:0006281">
    <property type="term" value="P:DNA repair"/>
    <property type="evidence" value="ECO:0007669"/>
    <property type="project" value="InterPro"/>
</dbReference>
<dbReference type="InterPro" id="IPR001126">
    <property type="entry name" value="UmuC"/>
</dbReference>
<dbReference type="SUPFAM" id="SSF56672">
    <property type="entry name" value="DNA/RNA polymerases"/>
    <property type="match status" value="1"/>
</dbReference>